<keyword evidence="5" id="KW-1185">Reference proteome</keyword>
<sequence length="359" mass="40740">MYYMTKQRMDISEELLERFFKRTCTAEEATAVSDYLYEYPHVLDAWFEQEWEEAPQPLTAEEYVSMLQGIRGSTVVRAVRMRWLRTAGIAAAAAVLMVVCGKVWQQQQAQQHAALSAAAAQKPKKWELRTNTYGRVMQLRLQEDAVAQLQPGAVIRFQRQADESVREVHMCGNIRYKVAGNRLRAFTVYAGNVATTVLGTEFNVKEDSMSITVTLYEGKVMVKPVTPTGEWQQPVYLKPGQSLVFNKSSSIAKLLKTPADKVNHRQQLMEEDTIDLSPVNITGSGYSFRNQPLKDVFATLEQLYSVQIDYKGADLKNVYFIGSFEKTDSIETILNNIVLLKELQIQHKGNTYIITGKSR</sequence>
<keyword evidence="1" id="KW-0812">Transmembrane</keyword>
<evidence type="ECO:0000313" key="5">
    <source>
        <dbReference type="Proteomes" id="UP000627292"/>
    </source>
</evidence>
<dbReference type="Gene3D" id="3.55.50.30">
    <property type="match status" value="1"/>
</dbReference>
<feature type="domain" description="Protein FecR C-terminal" evidence="3">
    <location>
        <begin position="286"/>
        <end position="354"/>
    </location>
</feature>
<accession>A0A917MXT8</accession>
<dbReference type="Gene3D" id="2.60.120.1440">
    <property type="match status" value="1"/>
</dbReference>
<evidence type="ECO:0000259" key="3">
    <source>
        <dbReference type="Pfam" id="PF16344"/>
    </source>
</evidence>
<dbReference type="InterPro" id="IPR006860">
    <property type="entry name" value="FecR"/>
</dbReference>
<dbReference type="Proteomes" id="UP000627292">
    <property type="component" value="Unassembled WGS sequence"/>
</dbReference>
<dbReference type="GO" id="GO:0016989">
    <property type="term" value="F:sigma factor antagonist activity"/>
    <property type="evidence" value="ECO:0007669"/>
    <property type="project" value="TreeGrafter"/>
</dbReference>
<dbReference type="Pfam" id="PF16344">
    <property type="entry name" value="FecR_C"/>
    <property type="match status" value="1"/>
</dbReference>
<dbReference type="InterPro" id="IPR012373">
    <property type="entry name" value="Ferrdict_sens_TM"/>
</dbReference>
<comment type="caution">
    <text evidence="4">The sequence shown here is derived from an EMBL/GenBank/DDBJ whole genome shotgun (WGS) entry which is preliminary data.</text>
</comment>
<name>A0A917MXT8_9BACT</name>
<dbReference type="PANTHER" id="PTHR30273:SF2">
    <property type="entry name" value="PROTEIN FECR"/>
    <property type="match status" value="1"/>
</dbReference>
<organism evidence="4 5">
    <name type="scientific">Filimonas zeae</name>
    <dbReference type="NCBI Taxonomy" id="1737353"/>
    <lineage>
        <taxon>Bacteria</taxon>
        <taxon>Pseudomonadati</taxon>
        <taxon>Bacteroidota</taxon>
        <taxon>Chitinophagia</taxon>
        <taxon>Chitinophagales</taxon>
        <taxon>Chitinophagaceae</taxon>
        <taxon>Filimonas</taxon>
    </lineage>
</organism>
<keyword evidence="1" id="KW-0472">Membrane</keyword>
<dbReference type="InterPro" id="IPR032508">
    <property type="entry name" value="FecR_C"/>
</dbReference>
<protein>
    <recommendedName>
        <fullName evidence="6">FecR family protein</fullName>
    </recommendedName>
</protein>
<proteinExistence type="predicted"/>
<reference evidence="4" key="1">
    <citation type="journal article" date="2014" name="Int. J. Syst. Evol. Microbiol.">
        <title>Complete genome sequence of Corynebacterium casei LMG S-19264T (=DSM 44701T), isolated from a smear-ripened cheese.</title>
        <authorList>
            <consortium name="US DOE Joint Genome Institute (JGI-PGF)"/>
            <person name="Walter F."/>
            <person name="Albersmeier A."/>
            <person name="Kalinowski J."/>
            <person name="Ruckert C."/>
        </authorList>
    </citation>
    <scope>NUCLEOTIDE SEQUENCE</scope>
    <source>
        <strain evidence="4">CGMCC 1.15290</strain>
    </source>
</reference>
<keyword evidence="1" id="KW-1133">Transmembrane helix</keyword>
<dbReference type="Pfam" id="PF04773">
    <property type="entry name" value="FecR"/>
    <property type="match status" value="1"/>
</dbReference>
<evidence type="ECO:0008006" key="6">
    <source>
        <dbReference type="Google" id="ProtNLM"/>
    </source>
</evidence>
<dbReference type="AlphaFoldDB" id="A0A917MXT8"/>
<evidence type="ECO:0000313" key="4">
    <source>
        <dbReference type="EMBL" id="GGH76026.1"/>
    </source>
</evidence>
<evidence type="ECO:0000256" key="1">
    <source>
        <dbReference type="SAM" id="Phobius"/>
    </source>
</evidence>
<dbReference type="PANTHER" id="PTHR30273">
    <property type="entry name" value="PERIPLASMIC SIGNAL SENSOR AND SIGMA FACTOR ACTIVATOR FECR-RELATED"/>
    <property type="match status" value="1"/>
</dbReference>
<dbReference type="EMBL" id="BMIB01000004">
    <property type="protein sequence ID" value="GGH76026.1"/>
    <property type="molecule type" value="Genomic_DNA"/>
</dbReference>
<evidence type="ECO:0000259" key="2">
    <source>
        <dbReference type="Pfam" id="PF04773"/>
    </source>
</evidence>
<gene>
    <name evidence="4" type="ORF">GCM10011379_40240</name>
</gene>
<feature type="transmembrane region" description="Helical" evidence="1">
    <location>
        <begin position="83"/>
        <end position="104"/>
    </location>
</feature>
<reference evidence="4" key="2">
    <citation type="submission" date="2020-09" db="EMBL/GenBank/DDBJ databases">
        <authorList>
            <person name="Sun Q."/>
            <person name="Zhou Y."/>
        </authorList>
    </citation>
    <scope>NUCLEOTIDE SEQUENCE</scope>
    <source>
        <strain evidence="4">CGMCC 1.15290</strain>
    </source>
</reference>
<feature type="domain" description="FecR protein" evidence="2">
    <location>
        <begin position="129"/>
        <end position="220"/>
    </location>
</feature>